<dbReference type="AlphaFoldDB" id="A0A840YF16"/>
<gene>
    <name evidence="2" type="ORF">FHT02_003303</name>
</gene>
<dbReference type="Pfam" id="PF12802">
    <property type="entry name" value="MarR_2"/>
    <property type="match status" value="1"/>
</dbReference>
<dbReference type="Gene3D" id="1.10.10.10">
    <property type="entry name" value="Winged helix-like DNA-binding domain superfamily/Winged helix DNA-binding domain"/>
    <property type="match status" value="1"/>
</dbReference>
<accession>A0A840YF16</accession>
<dbReference type="InterPro" id="IPR036388">
    <property type="entry name" value="WH-like_DNA-bd_sf"/>
</dbReference>
<name>A0A840YF16_9SPHN</name>
<protein>
    <submittedName>
        <fullName evidence="2">DNA-binding MarR family transcriptional regulator</fullName>
    </submittedName>
</protein>
<proteinExistence type="predicted"/>
<feature type="domain" description="HTH marR-type" evidence="1">
    <location>
        <begin position="4"/>
        <end position="53"/>
    </location>
</feature>
<evidence type="ECO:0000259" key="1">
    <source>
        <dbReference type="Pfam" id="PF12802"/>
    </source>
</evidence>
<dbReference type="RefSeq" id="WP_246352463.1">
    <property type="nucleotide sequence ID" value="NZ_JACIJF010000012.1"/>
</dbReference>
<dbReference type="SUPFAM" id="SSF46785">
    <property type="entry name" value="Winged helix' DNA-binding domain"/>
    <property type="match status" value="1"/>
</dbReference>
<organism evidence="2 3">
    <name type="scientific">Sphingomonas xinjiangensis</name>
    <dbReference type="NCBI Taxonomy" id="643568"/>
    <lineage>
        <taxon>Bacteria</taxon>
        <taxon>Pseudomonadati</taxon>
        <taxon>Pseudomonadota</taxon>
        <taxon>Alphaproteobacteria</taxon>
        <taxon>Sphingomonadales</taxon>
        <taxon>Sphingomonadaceae</taxon>
        <taxon>Sphingomonas</taxon>
    </lineage>
</organism>
<dbReference type="GO" id="GO:0003677">
    <property type="term" value="F:DNA binding"/>
    <property type="evidence" value="ECO:0007669"/>
    <property type="project" value="UniProtKB-KW"/>
</dbReference>
<evidence type="ECO:0000313" key="2">
    <source>
        <dbReference type="EMBL" id="MBB5712047.1"/>
    </source>
</evidence>
<dbReference type="InterPro" id="IPR036390">
    <property type="entry name" value="WH_DNA-bd_sf"/>
</dbReference>
<dbReference type="GO" id="GO:0003700">
    <property type="term" value="F:DNA-binding transcription factor activity"/>
    <property type="evidence" value="ECO:0007669"/>
    <property type="project" value="InterPro"/>
</dbReference>
<sequence length="61" mass="6814">MALLLLIDLDDGPHTIRGVVKTLKGTKPVITRALNRLSELRLAQRAPDPVDKRDVFCGRYS</sequence>
<keyword evidence="2" id="KW-0238">DNA-binding</keyword>
<keyword evidence="3" id="KW-1185">Reference proteome</keyword>
<comment type="caution">
    <text evidence="2">The sequence shown here is derived from an EMBL/GenBank/DDBJ whole genome shotgun (WGS) entry which is preliminary data.</text>
</comment>
<reference evidence="2 3" key="1">
    <citation type="submission" date="2020-08" db="EMBL/GenBank/DDBJ databases">
        <title>Genomic Encyclopedia of Type Strains, Phase IV (KMG-IV): sequencing the most valuable type-strain genomes for metagenomic binning, comparative biology and taxonomic classification.</title>
        <authorList>
            <person name="Goeker M."/>
        </authorList>
    </citation>
    <scope>NUCLEOTIDE SEQUENCE [LARGE SCALE GENOMIC DNA]</scope>
    <source>
        <strain evidence="2 3">DSM 26736</strain>
    </source>
</reference>
<dbReference type="EMBL" id="JACIJF010000012">
    <property type="protein sequence ID" value="MBB5712047.1"/>
    <property type="molecule type" value="Genomic_DNA"/>
</dbReference>
<dbReference type="Proteomes" id="UP000527143">
    <property type="component" value="Unassembled WGS sequence"/>
</dbReference>
<dbReference type="InterPro" id="IPR000835">
    <property type="entry name" value="HTH_MarR-typ"/>
</dbReference>
<evidence type="ECO:0000313" key="3">
    <source>
        <dbReference type="Proteomes" id="UP000527143"/>
    </source>
</evidence>